<feature type="domain" description="F-box" evidence="2">
    <location>
        <begin position="6"/>
        <end position="51"/>
    </location>
</feature>
<evidence type="ECO:0000259" key="2">
    <source>
        <dbReference type="PROSITE" id="PS50181"/>
    </source>
</evidence>
<dbReference type="GeneID" id="68351204"/>
<dbReference type="Proteomes" id="UP000824596">
    <property type="component" value="Unassembled WGS sequence"/>
</dbReference>
<dbReference type="InterPro" id="IPR001810">
    <property type="entry name" value="F-box_dom"/>
</dbReference>
<dbReference type="SUPFAM" id="SSF81383">
    <property type="entry name" value="F-box domain"/>
    <property type="match status" value="1"/>
</dbReference>
<dbReference type="EMBL" id="JAIZPD010000002">
    <property type="protein sequence ID" value="KAH0966666.1"/>
    <property type="molecule type" value="Genomic_DNA"/>
</dbReference>
<feature type="region of interest" description="Disordered" evidence="1">
    <location>
        <begin position="259"/>
        <end position="279"/>
    </location>
</feature>
<comment type="caution">
    <text evidence="3">The sequence shown here is derived from an EMBL/GenBank/DDBJ whole genome shotgun (WGS) entry which is preliminary data.</text>
</comment>
<proteinExistence type="predicted"/>
<evidence type="ECO:0000313" key="3">
    <source>
        <dbReference type="EMBL" id="KAH0966666.1"/>
    </source>
</evidence>
<protein>
    <recommendedName>
        <fullName evidence="2">F-box domain-containing protein</fullName>
    </recommendedName>
</protein>
<organism evidence="3 4">
    <name type="scientific">Hirsutella rhossiliensis</name>
    <dbReference type="NCBI Taxonomy" id="111463"/>
    <lineage>
        <taxon>Eukaryota</taxon>
        <taxon>Fungi</taxon>
        <taxon>Dikarya</taxon>
        <taxon>Ascomycota</taxon>
        <taxon>Pezizomycotina</taxon>
        <taxon>Sordariomycetes</taxon>
        <taxon>Hypocreomycetidae</taxon>
        <taxon>Hypocreales</taxon>
        <taxon>Ophiocordycipitaceae</taxon>
        <taxon>Hirsutella</taxon>
    </lineage>
</organism>
<dbReference type="InterPro" id="IPR036047">
    <property type="entry name" value="F-box-like_dom_sf"/>
</dbReference>
<name>A0A9P8SMZ9_9HYPO</name>
<dbReference type="OrthoDB" id="9981546at2759"/>
<keyword evidence="4" id="KW-1185">Reference proteome</keyword>
<evidence type="ECO:0000313" key="4">
    <source>
        <dbReference type="Proteomes" id="UP000824596"/>
    </source>
</evidence>
<evidence type="ECO:0000256" key="1">
    <source>
        <dbReference type="SAM" id="MobiDB-lite"/>
    </source>
</evidence>
<dbReference type="AlphaFoldDB" id="A0A9P8SMZ9"/>
<sequence>MMTSSLSLMDKLPNEMLAATLALLSSRELALVVLVSRRFYSVGVRVLYRRLVDAARLPGHELILECYHPSAKISTPYLACRYLGTCVADGGAIDDGEPVLADLSKLYSSFRPSQSDVEEAASSQQQAGHADWHQIGEAWQEDDEDDDEDKDEIATQDIGLDRGELFSQLCTVTNVVKQSSRRGLFVSHVNTCDGVVRVWRKWLADMAASSPIGNGYDDDDNHGTSGEGSTTISRDRFLWVDAAKSVGLRFRVAPAAASAADNPPLLSGPHDDSEDEDDPAVSYTLVYQELLVRSSMLLSAVETSASQAVSRSTKAVIIAPFEGLVL</sequence>
<feature type="region of interest" description="Disordered" evidence="1">
    <location>
        <begin position="210"/>
        <end position="229"/>
    </location>
</feature>
<accession>A0A9P8SMZ9</accession>
<dbReference type="RefSeq" id="XP_044724179.1">
    <property type="nucleotide sequence ID" value="XM_044860546.1"/>
</dbReference>
<dbReference type="PROSITE" id="PS50181">
    <property type="entry name" value="FBOX"/>
    <property type="match status" value="1"/>
</dbReference>
<gene>
    <name evidence="3" type="ORF">HRG_02075</name>
</gene>
<reference evidence="3" key="1">
    <citation type="submission" date="2021-09" db="EMBL/GenBank/DDBJ databases">
        <title>A high-quality genome of the endoparasitic fungus Hirsutella rhossiliensis with a comparison of Hirsutella genomes reveals transposable elements contributing to genome size variation.</title>
        <authorList>
            <person name="Lin R."/>
            <person name="Jiao Y."/>
            <person name="Sun X."/>
            <person name="Ling J."/>
            <person name="Xie B."/>
            <person name="Cheng X."/>
        </authorList>
    </citation>
    <scope>NUCLEOTIDE SEQUENCE</scope>
    <source>
        <strain evidence="3">HR02</strain>
    </source>
</reference>